<dbReference type="InParanoid" id="A0A061G914"/>
<gene>
    <name evidence="1" type="ORF">TCM_027433</name>
</gene>
<sequence length="248" mass="28825">MIDEVLAYIQPCVTMAMNEELFTDISVKVVQLALFHMATLKTLGPNILPALFYQRLRVPKKFTKVGIVPRGRLGIASLNRRHIDLILKVAHPELCISTVTYSMFVNEVPRNMIVPTRGLRQGDWFNMLLQQIDKDDIEEICCVMWALWKSRNSIMVKNERMNLIQVVQLEYDMYTWYKVAIFVERSNQLTTGSKGNWWSCLARTKLNYDLAIFELNGERWVGSSFIIKNSNGKLVRRLCLIQMLCWLS</sequence>
<evidence type="ECO:0000313" key="1">
    <source>
        <dbReference type="EMBL" id="EOY26051.1"/>
    </source>
</evidence>
<proteinExistence type="predicted"/>
<dbReference type="EMBL" id="CM001884">
    <property type="protein sequence ID" value="EOY26051.1"/>
    <property type="molecule type" value="Genomic_DNA"/>
</dbReference>
<organism evidence="1 2">
    <name type="scientific">Theobroma cacao</name>
    <name type="common">Cacao</name>
    <name type="synonym">Cocoa</name>
    <dbReference type="NCBI Taxonomy" id="3641"/>
    <lineage>
        <taxon>Eukaryota</taxon>
        <taxon>Viridiplantae</taxon>
        <taxon>Streptophyta</taxon>
        <taxon>Embryophyta</taxon>
        <taxon>Tracheophyta</taxon>
        <taxon>Spermatophyta</taxon>
        <taxon>Magnoliopsida</taxon>
        <taxon>eudicotyledons</taxon>
        <taxon>Gunneridae</taxon>
        <taxon>Pentapetalae</taxon>
        <taxon>rosids</taxon>
        <taxon>malvids</taxon>
        <taxon>Malvales</taxon>
        <taxon>Malvaceae</taxon>
        <taxon>Byttnerioideae</taxon>
        <taxon>Theobroma</taxon>
    </lineage>
</organism>
<dbReference type="Gramene" id="EOY26051">
    <property type="protein sequence ID" value="EOY26051"/>
    <property type="gene ID" value="TCM_027433"/>
</dbReference>
<protein>
    <recommendedName>
        <fullName evidence="3">Reverse transcriptase domain-containing protein</fullName>
    </recommendedName>
</protein>
<dbReference type="Proteomes" id="UP000026915">
    <property type="component" value="Chromosome 6"/>
</dbReference>
<evidence type="ECO:0008006" key="3">
    <source>
        <dbReference type="Google" id="ProtNLM"/>
    </source>
</evidence>
<name>A0A061G914_THECC</name>
<dbReference type="AlphaFoldDB" id="A0A061G914"/>
<accession>A0A061G914</accession>
<keyword evidence="2" id="KW-1185">Reference proteome</keyword>
<evidence type="ECO:0000313" key="2">
    <source>
        <dbReference type="Proteomes" id="UP000026915"/>
    </source>
</evidence>
<dbReference type="HOGENOM" id="CLU_1121739_0_0_1"/>
<reference evidence="1 2" key="1">
    <citation type="journal article" date="2013" name="Genome Biol.">
        <title>The genome sequence of the most widely cultivated cacao type and its use to identify candidate genes regulating pod color.</title>
        <authorList>
            <person name="Motamayor J.C."/>
            <person name="Mockaitis K."/>
            <person name="Schmutz J."/>
            <person name="Haiminen N."/>
            <person name="Iii D.L."/>
            <person name="Cornejo O."/>
            <person name="Findley S.D."/>
            <person name="Zheng P."/>
            <person name="Utro F."/>
            <person name="Royaert S."/>
            <person name="Saski C."/>
            <person name="Jenkins J."/>
            <person name="Podicheti R."/>
            <person name="Zhao M."/>
            <person name="Scheffler B.E."/>
            <person name="Stack J.C."/>
            <person name="Feltus F.A."/>
            <person name="Mustiga G.M."/>
            <person name="Amores F."/>
            <person name="Phillips W."/>
            <person name="Marelli J.P."/>
            <person name="May G.D."/>
            <person name="Shapiro H."/>
            <person name="Ma J."/>
            <person name="Bustamante C.D."/>
            <person name="Schnell R.J."/>
            <person name="Main D."/>
            <person name="Gilbert D."/>
            <person name="Parida L."/>
            <person name="Kuhn D.N."/>
        </authorList>
    </citation>
    <scope>NUCLEOTIDE SEQUENCE [LARGE SCALE GENOMIC DNA]</scope>
    <source>
        <strain evidence="2">cv. Matina 1-6</strain>
    </source>
</reference>